<evidence type="ECO:0000313" key="3">
    <source>
        <dbReference type="EMBL" id="KAB2817026.1"/>
    </source>
</evidence>
<name>A0A6L3ZG62_9FLAO</name>
<dbReference type="InterPro" id="IPR000582">
    <property type="entry name" value="Acyl-CoA-binding_protein"/>
</dbReference>
<keyword evidence="1" id="KW-0446">Lipid-binding</keyword>
<dbReference type="InterPro" id="IPR014352">
    <property type="entry name" value="FERM/acyl-CoA-bd_prot_sf"/>
</dbReference>
<gene>
    <name evidence="3" type="ORF">F8C82_01130</name>
</gene>
<dbReference type="InterPro" id="IPR035984">
    <property type="entry name" value="Acyl-CoA-binding_sf"/>
</dbReference>
<proteinExistence type="predicted"/>
<accession>A0A6L3ZG62</accession>
<dbReference type="Gene3D" id="1.20.80.10">
    <property type="match status" value="1"/>
</dbReference>
<dbReference type="RefSeq" id="WP_151691598.1">
    <property type="nucleotide sequence ID" value="NZ_BMGX01000002.1"/>
</dbReference>
<evidence type="ECO:0000313" key="4">
    <source>
        <dbReference type="Proteomes" id="UP000484164"/>
    </source>
</evidence>
<dbReference type="PANTHER" id="PTHR23310">
    <property type="entry name" value="ACYL-COA-BINDING PROTEIN, ACBP"/>
    <property type="match status" value="1"/>
</dbReference>
<protein>
    <submittedName>
        <fullName evidence="3">Acyl-CoA-binding protein</fullName>
    </submittedName>
</protein>
<evidence type="ECO:0000259" key="2">
    <source>
        <dbReference type="PROSITE" id="PS51228"/>
    </source>
</evidence>
<dbReference type="Pfam" id="PF00887">
    <property type="entry name" value="ACBP"/>
    <property type="match status" value="1"/>
</dbReference>
<organism evidence="3 4">
    <name type="scientific">Phaeocystidibacter marisrubri</name>
    <dbReference type="NCBI Taxonomy" id="1577780"/>
    <lineage>
        <taxon>Bacteria</taxon>
        <taxon>Pseudomonadati</taxon>
        <taxon>Bacteroidota</taxon>
        <taxon>Flavobacteriia</taxon>
        <taxon>Flavobacteriales</taxon>
        <taxon>Phaeocystidibacteraceae</taxon>
        <taxon>Phaeocystidibacter</taxon>
    </lineage>
</organism>
<dbReference type="Proteomes" id="UP000484164">
    <property type="component" value="Unassembled WGS sequence"/>
</dbReference>
<comment type="caution">
    <text evidence="3">The sequence shown here is derived from an EMBL/GenBank/DDBJ whole genome shotgun (WGS) entry which is preliminary data.</text>
</comment>
<evidence type="ECO:0000256" key="1">
    <source>
        <dbReference type="ARBA" id="ARBA00023121"/>
    </source>
</evidence>
<sequence>MDVKDLNLEFKKYVELGRTMPKQAPDRMLIAYGYFKQATEGDNTNDRPTSNSDIVRTFMHDQWKRLRGMTREEAMKKYISFIKEMLMEADEPLQYASATQSNS</sequence>
<feature type="domain" description="ACB" evidence="2">
    <location>
        <begin position="6"/>
        <end position="91"/>
    </location>
</feature>
<dbReference type="SUPFAM" id="SSF47027">
    <property type="entry name" value="Acyl-CoA binding protein"/>
    <property type="match status" value="1"/>
</dbReference>
<dbReference type="PANTHER" id="PTHR23310:SF62">
    <property type="entry name" value="ACYL-COA BINDING PROTEIN 1, ISOFORM A"/>
    <property type="match status" value="1"/>
</dbReference>
<dbReference type="AlphaFoldDB" id="A0A6L3ZG62"/>
<keyword evidence="4" id="KW-1185">Reference proteome</keyword>
<dbReference type="GO" id="GO:0000062">
    <property type="term" value="F:fatty-acyl-CoA binding"/>
    <property type="evidence" value="ECO:0007669"/>
    <property type="project" value="InterPro"/>
</dbReference>
<dbReference type="OrthoDB" id="981216at2"/>
<reference evidence="3 4" key="1">
    <citation type="submission" date="2019-10" db="EMBL/GenBank/DDBJ databases">
        <title>Genome sequence of Phaeocystidibacter marisrubri JCM30614 (type strain).</title>
        <authorList>
            <person name="Bowman J.P."/>
        </authorList>
    </citation>
    <scope>NUCLEOTIDE SEQUENCE [LARGE SCALE GENOMIC DNA]</scope>
    <source>
        <strain evidence="3 4">JCM 30614</strain>
    </source>
</reference>
<dbReference type="EMBL" id="WBVQ01000001">
    <property type="protein sequence ID" value="KAB2817026.1"/>
    <property type="molecule type" value="Genomic_DNA"/>
</dbReference>
<dbReference type="GO" id="GO:0006631">
    <property type="term" value="P:fatty acid metabolic process"/>
    <property type="evidence" value="ECO:0007669"/>
    <property type="project" value="TreeGrafter"/>
</dbReference>
<dbReference type="PROSITE" id="PS51228">
    <property type="entry name" value="ACB_2"/>
    <property type="match status" value="1"/>
</dbReference>